<sequence>MRKIFLYISLLTIAFSCKDLREPVLGDSSTFTSPVITDGPTEGAQYLLVEDSAANVFANYVWTPAKFGITTEVKYNILVKATDADGEEVIATITKSDTTGAPKVEELNGAMASLGLTPEVEHDVETWISAYMSDNNSTESAYTTVSEKIAFKATPYYQPVITGNKLGVPGDHQDWNPDNEKTVVVEVEANSGTYIAYLNLNNNFKFATGPGWDGTNYGLKTAAADKLSGELDTEPTAGNIETPAAGDYYVSMSSTGLTYSITPMTWMVVDGDGNEVATLGYVKSKVRWEAAVTMDPAKQYFFKGNDDHFFGAGEGNLLEFKGSTGMTGDGSVKMIMTLINPAEPVYSILGKEPITTPVISSPGTGDSFTLSADDFNAPATTVTWSASVRGTETPINYRVQVGDNVLAQVGGTDLEAVLKTSDLNKGALASGGTPGTAGDVNIKVVAVFGDGDTGASDEVTLSVNPFQIWSIIGSATPGGWDADTEMTLVSGSEYKIQVKLVSGEIKFRPNYDWAGNYGGSGGNLVLDGSNIPVSEDGWYEIIADFSALTYSVVKMTLPNDQYWGIIGSATPNGWDPDTDMVYDSGAGTWTYTGYLAQGEYKFRADDSWDYQMGKSDSDDDVLVGGSNQASITIDTPGNYTITCTFDSNTDSGTHSRVSN</sequence>
<dbReference type="EMBL" id="JABAIL010000010">
    <property type="protein sequence ID" value="NLR94112.1"/>
    <property type="molecule type" value="Genomic_DNA"/>
</dbReference>
<dbReference type="RefSeq" id="WP_168884826.1">
    <property type="nucleotide sequence ID" value="NZ_JABAIL010000010.1"/>
</dbReference>
<dbReference type="GO" id="GO:2001070">
    <property type="term" value="F:starch binding"/>
    <property type="evidence" value="ECO:0007669"/>
    <property type="project" value="InterPro"/>
</dbReference>
<name>A0A7X8XYD3_9BACT</name>
<dbReference type="AlphaFoldDB" id="A0A7X8XYD3"/>
<proteinExistence type="predicted"/>
<dbReference type="GO" id="GO:0019867">
    <property type="term" value="C:outer membrane"/>
    <property type="evidence" value="ECO:0007669"/>
    <property type="project" value="InterPro"/>
</dbReference>
<dbReference type="PROSITE" id="PS51257">
    <property type="entry name" value="PROKAR_LIPOPROTEIN"/>
    <property type="match status" value="1"/>
</dbReference>
<dbReference type="CDD" id="cd12956">
    <property type="entry name" value="CBM_SusE-F_like"/>
    <property type="match status" value="2"/>
</dbReference>
<accession>A0A7X8XYD3</accession>
<feature type="domain" description="SusE outer membrane protein" evidence="1">
    <location>
        <begin position="355"/>
        <end position="444"/>
    </location>
</feature>
<comment type="caution">
    <text evidence="2">The sequence shown here is derived from an EMBL/GenBank/DDBJ whole genome shotgun (WGS) entry which is preliminary data.</text>
</comment>
<evidence type="ECO:0000259" key="1">
    <source>
        <dbReference type="Pfam" id="PF14292"/>
    </source>
</evidence>
<organism evidence="2 3">
    <name type="scientific">Flammeovirga agarivorans</name>
    <dbReference type="NCBI Taxonomy" id="2726742"/>
    <lineage>
        <taxon>Bacteria</taxon>
        <taxon>Pseudomonadati</taxon>
        <taxon>Bacteroidota</taxon>
        <taxon>Cytophagia</taxon>
        <taxon>Cytophagales</taxon>
        <taxon>Flammeovirgaceae</taxon>
        <taxon>Flammeovirga</taxon>
    </lineage>
</organism>
<dbReference type="Gene3D" id="2.60.40.3620">
    <property type="match status" value="3"/>
</dbReference>
<dbReference type="Proteomes" id="UP000585050">
    <property type="component" value="Unassembled WGS sequence"/>
</dbReference>
<gene>
    <name evidence="2" type="ORF">HGP29_23115</name>
</gene>
<feature type="domain" description="SusE outer membrane protein" evidence="1">
    <location>
        <begin position="41"/>
        <end position="125"/>
    </location>
</feature>
<keyword evidence="3" id="KW-1185">Reference proteome</keyword>
<dbReference type="Pfam" id="PF14292">
    <property type="entry name" value="SusE"/>
    <property type="match status" value="2"/>
</dbReference>
<evidence type="ECO:0000313" key="2">
    <source>
        <dbReference type="EMBL" id="NLR94112.1"/>
    </source>
</evidence>
<dbReference type="InterPro" id="IPR025970">
    <property type="entry name" value="SusE"/>
</dbReference>
<reference evidence="2 3" key="1">
    <citation type="submission" date="2020-04" db="EMBL/GenBank/DDBJ databases">
        <title>Flammeovirga sp. SR4, a novel species isolated from seawater.</title>
        <authorList>
            <person name="Wang X."/>
        </authorList>
    </citation>
    <scope>NUCLEOTIDE SEQUENCE [LARGE SCALE GENOMIC DNA]</scope>
    <source>
        <strain evidence="2 3">SR4</strain>
    </source>
</reference>
<evidence type="ECO:0000313" key="3">
    <source>
        <dbReference type="Proteomes" id="UP000585050"/>
    </source>
</evidence>
<protein>
    <submittedName>
        <fullName evidence="2">SusF/SusE family outer membrane protein</fullName>
    </submittedName>
</protein>